<feature type="signal peptide" evidence="1">
    <location>
        <begin position="1"/>
        <end position="19"/>
    </location>
</feature>
<protein>
    <recommendedName>
        <fullName evidence="2">DUF7580 domain-containing protein</fullName>
    </recommendedName>
</protein>
<proteinExistence type="predicted"/>
<evidence type="ECO:0000259" key="2">
    <source>
        <dbReference type="Pfam" id="PF24476"/>
    </source>
</evidence>
<evidence type="ECO:0000313" key="4">
    <source>
        <dbReference type="Proteomes" id="UP001286456"/>
    </source>
</evidence>
<dbReference type="PANTHER" id="PTHR35186">
    <property type="entry name" value="ANK_REP_REGION DOMAIN-CONTAINING PROTEIN"/>
    <property type="match status" value="1"/>
</dbReference>
<dbReference type="AlphaFoldDB" id="A0AAE0IUP0"/>
<evidence type="ECO:0000313" key="3">
    <source>
        <dbReference type="EMBL" id="KAK3331631.1"/>
    </source>
</evidence>
<dbReference type="InterPro" id="IPR056002">
    <property type="entry name" value="DUF7580"/>
</dbReference>
<name>A0AAE0IUP0_9PEZI</name>
<organism evidence="3 4">
    <name type="scientific">Cercophora scortea</name>
    <dbReference type="NCBI Taxonomy" id="314031"/>
    <lineage>
        <taxon>Eukaryota</taxon>
        <taxon>Fungi</taxon>
        <taxon>Dikarya</taxon>
        <taxon>Ascomycota</taxon>
        <taxon>Pezizomycotina</taxon>
        <taxon>Sordariomycetes</taxon>
        <taxon>Sordariomycetidae</taxon>
        <taxon>Sordariales</taxon>
        <taxon>Lasiosphaeriaceae</taxon>
        <taxon>Cercophora</taxon>
    </lineage>
</organism>
<sequence>MSGFEIAGLVLGAFPLAIAALDKYREVATRLGLFYKIRVEHKRCRDDLEFHHLTFSRHLRQLLLPLVVDDAMIGKLLSAPGGESWSDPTIAALLEKRLQGSYELYLQYIQGIRRVMDDLNRELAIDADAVQEKINTVKDPNNGTRIKTAIGKEGRAFQRYRLKFCNGESVRKRLFGELQDYNDKLEKILDSSDRDARLVSQRASAAGGAAIESAICNFWLQARQLFTALASSWTCHWHDHKADLLLEHRTSKKPEFQVMFTRFSATKGLWEIRRTKILEGSEVTSAMIKGGLAQLEWTPERERRPSHRLLQPGKSAFRTKKPIAGNVIEGVKPPQSAVVASVQFEKGPDPTATRLISDLCMALEPCRPEGACCGYLSEEDTRYYVYTVANQTSASLSSVTLDRILRGDVYPQPSRTQRYALALIMASSFLQLLDSPWLPTPFRKSEVVFLKDHSAAEPNVFLLDKPHIHRSLTCNKQKNQPPTDSTKASRFADSLDQLGIMLLELCFGKTLEDQPCRKEWPAGANEAERAVFDVMAARDWQCHVNDEAGLDYAEAVAWCLGGNRSTPDRWRQDMLRKVIQPLQRCRDYLVHAGAPVAE</sequence>
<keyword evidence="1" id="KW-0732">Signal</keyword>
<comment type="caution">
    <text evidence="3">The sequence shown here is derived from an EMBL/GenBank/DDBJ whole genome shotgun (WGS) entry which is preliminary data.</text>
</comment>
<reference evidence="3" key="2">
    <citation type="submission" date="2023-06" db="EMBL/GenBank/DDBJ databases">
        <authorList>
            <consortium name="Lawrence Berkeley National Laboratory"/>
            <person name="Haridas S."/>
            <person name="Hensen N."/>
            <person name="Bonometti L."/>
            <person name="Westerberg I."/>
            <person name="Brannstrom I.O."/>
            <person name="Guillou S."/>
            <person name="Cros-Aarteil S."/>
            <person name="Calhoun S."/>
            <person name="Kuo A."/>
            <person name="Mondo S."/>
            <person name="Pangilinan J."/>
            <person name="Riley R."/>
            <person name="Labutti K."/>
            <person name="Andreopoulos B."/>
            <person name="Lipzen A."/>
            <person name="Chen C."/>
            <person name="Yanf M."/>
            <person name="Daum C."/>
            <person name="Ng V."/>
            <person name="Clum A."/>
            <person name="Steindorff A."/>
            <person name="Ohm R."/>
            <person name="Martin F."/>
            <person name="Silar P."/>
            <person name="Natvig D."/>
            <person name="Lalanne C."/>
            <person name="Gautier V."/>
            <person name="Ament-Velasquez S.L."/>
            <person name="Kruys A."/>
            <person name="Hutchinson M.I."/>
            <person name="Powell A.J."/>
            <person name="Barry K."/>
            <person name="Miller A.N."/>
            <person name="Grigoriev I.V."/>
            <person name="Debuchy R."/>
            <person name="Gladieux P."/>
            <person name="Thoren M.H."/>
            <person name="Johannesson H."/>
        </authorList>
    </citation>
    <scope>NUCLEOTIDE SEQUENCE</scope>
    <source>
        <strain evidence="3">SMH4131-1</strain>
    </source>
</reference>
<feature type="chain" id="PRO_5041999699" description="DUF7580 domain-containing protein" evidence="1">
    <location>
        <begin position="20"/>
        <end position="598"/>
    </location>
</feature>
<dbReference type="Proteomes" id="UP001286456">
    <property type="component" value="Unassembled WGS sequence"/>
</dbReference>
<accession>A0AAE0IUP0</accession>
<dbReference type="PANTHER" id="PTHR35186:SF4">
    <property type="entry name" value="PRION-INHIBITION AND PROPAGATION HELO DOMAIN-CONTAINING PROTEIN"/>
    <property type="match status" value="1"/>
</dbReference>
<reference evidence="3" key="1">
    <citation type="journal article" date="2023" name="Mol. Phylogenet. Evol.">
        <title>Genome-scale phylogeny and comparative genomics of the fungal order Sordariales.</title>
        <authorList>
            <person name="Hensen N."/>
            <person name="Bonometti L."/>
            <person name="Westerberg I."/>
            <person name="Brannstrom I.O."/>
            <person name="Guillou S."/>
            <person name="Cros-Aarteil S."/>
            <person name="Calhoun S."/>
            <person name="Haridas S."/>
            <person name="Kuo A."/>
            <person name="Mondo S."/>
            <person name="Pangilinan J."/>
            <person name="Riley R."/>
            <person name="LaButti K."/>
            <person name="Andreopoulos B."/>
            <person name="Lipzen A."/>
            <person name="Chen C."/>
            <person name="Yan M."/>
            <person name="Daum C."/>
            <person name="Ng V."/>
            <person name="Clum A."/>
            <person name="Steindorff A."/>
            <person name="Ohm R.A."/>
            <person name="Martin F."/>
            <person name="Silar P."/>
            <person name="Natvig D.O."/>
            <person name="Lalanne C."/>
            <person name="Gautier V."/>
            <person name="Ament-Velasquez S.L."/>
            <person name="Kruys A."/>
            <person name="Hutchinson M.I."/>
            <person name="Powell A.J."/>
            <person name="Barry K."/>
            <person name="Miller A.N."/>
            <person name="Grigoriev I.V."/>
            <person name="Debuchy R."/>
            <person name="Gladieux P."/>
            <person name="Hiltunen Thoren M."/>
            <person name="Johannesson H."/>
        </authorList>
    </citation>
    <scope>NUCLEOTIDE SEQUENCE</scope>
    <source>
        <strain evidence="3">SMH4131-1</strain>
    </source>
</reference>
<evidence type="ECO:0000256" key="1">
    <source>
        <dbReference type="SAM" id="SignalP"/>
    </source>
</evidence>
<feature type="domain" description="DUF7580" evidence="2">
    <location>
        <begin position="342"/>
        <end position="572"/>
    </location>
</feature>
<dbReference type="EMBL" id="JAUEPO010000002">
    <property type="protein sequence ID" value="KAK3331631.1"/>
    <property type="molecule type" value="Genomic_DNA"/>
</dbReference>
<keyword evidence="4" id="KW-1185">Reference proteome</keyword>
<gene>
    <name evidence="3" type="ORF">B0T19DRAFT_366751</name>
</gene>
<dbReference type="Pfam" id="PF24476">
    <property type="entry name" value="DUF7580"/>
    <property type="match status" value="1"/>
</dbReference>